<comment type="function">
    <text evidence="5">Key component of the ribosome quality control system (RQC), a ribosome-associated complex that mediates the extraction of incompletely synthesized nascent chains from stalled ribosomes and their subsequent degradation. RqcH recruits Ala-charged tRNA, and with RqcP directs the elongation of stalled nascent chains on 50S ribosomal subunits, leading to non-templated C-terminal alanine extensions (Ala tail). The Ala tail promotes nascent chain degradation. May add between 1 and at least 8 Ala residues. Binds to stalled 50S ribosomal subunits.</text>
</comment>
<keyword evidence="2 5" id="KW-0699">rRNA-binding</keyword>
<proteinExistence type="inferred from homology"/>
<dbReference type="GO" id="GO:0000049">
    <property type="term" value="F:tRNA binding"/>
    <property type="evidence" value="ECO:0007669"/>
    <property type="project" value="UniProtKB-UniRule"/>
</dbReference>
<evidence type="ECO:0000256" key="3">
    <source>
        <dbReference type="ARBA" id="ARBA00022884"/>
    </source>
</evidence>
<dbReference type="RefSeq" id="WP_152804107.1">
    <property type="nucleotide sequence ID" value="NZ_WHNX01000013.1"/>
</dbReference>
<dbReference type="Gene3D" id="2.30.310.10">
    <property type="entry name" value="ibrinogen binding protein from staphylococcus aureus domain"/>
    <property type="match status" value="1"/>
</dbReference>
<keyword evidence="3 5" id="KW-0694">RNA-binding</keyword>
<dbReference type="EMBL" id="WHNX01000013">
    <property type="protein sequence ID" value="MPW26024.1"/>
    <property type="molecule type" value="Genomic_DNA"/>
</dbReference>
<evidence type="ECO:0000313" key="7">
    <source>
        <dbReference type="EMBL" id="MPW26024.1"/>
    </source>
</evidence>
<dbReference type="GO" id="GO:0019843">
    <property type="term" value="F:rRNA binding"/>
    <property type="evidence" value="ECO:0007669"/>
    <property type="project" value="UniProtKB-UniRule"/>
</dbReference>
<dbReference type="GO" id="GO:0072344">
    <property type="term" value="P:rescue of stalled ribosome"/>
    <property type="evidence" value="ECO:0007669"/>
    <property type="project" value="UniProtKB-UniRule"/>
</dbReference>
<comment type="similarity">
    <text evidence="5">Belongs to the NEMF family.</text>
</comment>
<dbReference type="GO" id="GO:1990112">
    <property type="term" value="C:RQC complex"/>
    <property type="evidence" value="ECO:0007669"/>
    <property type="project" value="TreeGrafter"/>
</dbReference>
<comment type="caution">
    <text evidence="7">The sequence shown here is derived from an EMBL/GenBank/DDBJ whole genome shotgun (WGS) entry which is preliminary data.</text>
</comment>
<dbReference type="HAMAP" id="MF_00844_B">
    <property type="entry name" value="RqcH_B"/>
    <property type="match status" value="1"/>
</dbReference>
<accession>A0A6A7K9C2</accession>
<dbReference type="Proteomes" id="UP000440004">
    <property type="component" value="Unassembled WGS sequence"/>
</dbReference>
<evidence type="ECO:0000256" key="2">
    <source>
        <dbReference type="ARBA" id="ARBA00022730"/>
    </source>
</evidence>
<name>A0A6A7K9C2_9FIRM</name>
<gene>
    <name evidence="5" type="primary">rqcH</name>
    <name evidence="7" type="ORF">GC105_09500</name>
</gene>
<evidence type="ECO:0000313" key="8">
    <source>
        <dbReference type="Proteomes" id="UP000440004"/>
    </source>
</evidence>
<organism evidence="7 8">
    <name type="scientific">Alkalibaculum sporogenes</name>
    <dbReference type="NCBI Taxonomy" id="2655001"/>
    <lineage>
        <taxon>Bacteria</taxon>
        <taxon>Bacillati</taxon>
        <taxon>Bacillota</taxon>
        <taxon>Clostridia</taxon>
        <taxon>Eubacteriales</taxon>
        <taxon>Eubacteriaceae</taxon>
        <taxon>Alkalibaculum</taxon>
    </lineage>
</organism>
<dbReference type="Pfam" id="PF05670">
    <property type="entry name" value="NFACT-R_1"/>
    <property type="match status" value="1"/>
</dbReference>
<keyword evidence="1 5" id="KW-0820">tRNA-binding</keyword>
<evidence type="ECO:0000259" key="6">
    <source>
        <dbReference type="Pfam" id="PF05670"/>
    </source>
</evidence>
<evidence type="ECO:0000256" key="1">
    <source>
        <dbReference type="ARBA" id="ARBA00022555"/>
    </source>
</evidence>
<keyword evidence="8" id="KW-1185">Reference proteome</keyword>
<evidence type="ECO:0000256" key="4">
    <source>
        <dbReference type="ARBA" id="ARBA00022917"/>
    </source>
</evidence>
<dbReference type="InterPro" id="IPR043682">
    <property type="entry name" value="RqcH_bacterial"/>
</dbReference>
<sequence length="588" mass="68083">MPYDGITTFCVVEEIKNKLIQGKINKIYQPESDEIILNISNKGNKYSLLLSANNNNPRVYLTNKTKNNPLAPPMFCMLLRKNLQNAVILDISQVSLDRIIEITLNSKNELGDNVTKKLIVEIMGRHSNIILINEPENTIIDSIKRVGTNISSYREVLPGKQYVNPPQSKRDPREMDLESFISIIDLYKQNKATHKFVMDSFIGVSPPLAHEICHRAKISSDTLVGSLSEENKLKLFETFTALFNNLTHHMKPIMYTNHNKSKIYDFSAIAFTYYELYDIQNYESISILLEEYYYLKDNLSRIKNRASSIMQMLNNKLDRNYNKKSKQLDELQKAHDSEIYRKYGELITSNIYLLKQGQQSTVLLDYYTGVDIEIPLSIQLSPSQNAQKYFKKYNKGKRAKEYLEEQIAITEDEIYYLESQIDNVNKCSEINEFNEIKEELIENGYLKPQGSKNKKKKKEDVLSQPLKYVFNNVEIYVGKNNKQNEYLTMKFASKTDLWLHVKDAPGSHVIIKKDYDKVDEKLVYTAALLAAYYSKLRNSSNIPVDFTAVKYVKKPKGLKTGMVIYTDQKTVYVTPNEEEILSLDLIKY</sequence>
<dbReference type="Gene3D" id="1.10.8.50">
    <property type="match status" value="1"/>
</dbReference>
<dbReference type="PANTHER" id="PTHR15239:SF6">
    <property type="entry name" value="RIBOSOME QUALITY CONTROL COMPLEX SUBUNIT NEMF"/>
    <property type="match status" value="1"/>
</dbReference>
<keyword evidence="4 5" id="KW-0648">Protein biosynthesis</keyword>
<dbReference type="GO" id="GO:0043023">
    <property type="term" value="F:ribosomal large subunit binding"/>
    <property type="evidence" value="ECO:0007669"/>
    <property type="project" value="UniProtKB-UniRule"/>
</dbReference>
<dbReference type="Pfam" id="PF05833">
    <property type="entry name" value="NFACT_N"/>
    <property type="match status" value="1"/>
</dbReference>
<dbReference type="SUPFAM" id="SSF46946">
    <property type="entry name" value="S13-like H2TH domain"/>
    <property type="match status" value="1"/>
</dbReference>
<dbReference type="InterPro" id="IPR051608">
    <property type="entry name" value="RQC_Subunit_NEMF"/>
</dbReference>
<dbReference type="InterPro" id="IPR008532">
    <property type="entry name" value="NFACT_RNA-bd"/>
</dbReference>
<comment type="subunit">
    <text evidence="5">Associates with stalled 50S ribosomal subunits. Binds to RqcP.</text>
</comment>
<feature type="domain" description="NFACT RNA-binding" evidence="6">
    <location>
        <begin position="472"/>
        <end position="565"/>
    </location>
</feature>
<dbReference type="FunFam" id="2.30.310.10:FF:000004">
    <property type="entry name" value="Fibronectin-binding protein A"/>
    <property type="match status" value="1"/>
</dbReference>
<protein>
    <recommendedName>
        <fullName evidence="5">Rqc2 homolog RqcH</fullName>
        <shortName evidence="5">RqcH</shortName>
    </recommendedName>
</protein>
<reference evidence="7 8" key="1">
    <citation type="submission" date="2019-10" db="EMBL/GenBank/DDBJ databases">
        <title>Alkalibaculum tamaniensis sp.nov., a new alkaliphilic acetogen, isolated on methoxylated aromatics from a mud volcano.</title>
        <authorList>
            <person name="Khomyakova M.A."/>
            <person name="Merkel A.Y."/>
            <person name="Bonch-Osmolovskaya E.A."/>
            <person name="Slobodkin A.I."/>
        </authorList>
    </citation>
    <scope>NUCLEOTIDE SEQUENCE [LARGE SCALE GENOMIC DNA]</scope>
    <source>
        <strain evidence="7 8">M08DMB</strain>
    </source>
</reference>
<evidence type="ECO:0000256" key="5">
    <source>
        <dbReference type="HAMAP-Rule" id="MF_00844"/>
    </source>
</evidence>
<dbReference type="InterPro" id="IPR010979">
    <property type="entry name" value="Ribosomal_uS13-like_H2TH"/>
</dbReference>
<dbReference type="PANTHER" id="PTHR15239">
    <property type="entry name" value="NUCLEAR EXPORT MEDIATOR FACTOR NEMF"/>
    <property type="match status" value="1"/>
</dbReference>
<dbReference type="AlphaFoldDB" id="A0A6A7K9C2"/>